<gene>
    <name evidence="1" type="ORF">F6X51_26445</name>
</gene>
<accession>A0A6N6MG02</accession>
<proteinExistence type="predicted"/>
<evidence type="ECO:0000313" key="2">
    <source>
        <dbReference type="Proteomes" id="UP000441523"/>
    </source>
</evidence>
<name>A0A6N6MG02_9HYPH</name>
<protein>
    <submittedName>
        <fullName evidence="1">Uncharacterized protein</fullName>
    </submittedName>
</protein>
<dbReference type="EMBL" id="VZZJ01000046">
    <property type="protein sequence ID" value="KAB1068752.1"/>
    <property type="molecule type" value="Genomic_DNA"/>
</dbReference>
<organism evidence="1 2">
    <name type="scientific">Methylobacterium planeticum</name>
    <dbReference type="NCBI Taxonomy" id="2615211"/>
    <lineage>
        <taxon>Bacteria</taxon>
        <taxon>Pseudomonadati</taxon>
        <taxon>Pseudomonadota</taxon>
        <taxon>Alphaproteobacteria</taxon>
        <taxon>Hyphomicrobiales</taxon>
        <taxon>Methylobacteriaceae</taxon>
        <taxon>Methylobacterium</taxon>
    </lineage>
</organism>
<sequence length="101" mass="11416">MGAANKQSIIADYDHFVELQSGALFNAMVGEAAIAIANEHRDRRGWARRPSAFDRLPDAQRDKVQQEADAAVRAALFVLRGWGQSLPDYPIIEDYAWSQRW</sequence>
<dbReference type="AlphaFoldDB" id="A0A6N6MG02"/>
<comment type="caution">
    <text evidence="1">The sequence shown here is derived from an EMBL/GenBank/DDBJ whole genome shotgun (WGS) entry which is preliminary data.</text>
</comment>
<dbReference type="Proteomes" id="UP000441523">
    <property type="component" value="Unassembled WGS sequence"/>
</dbReference>
<reference evidence="1 2" key="1">
    <citation type="submission" date="2019-09" db="EMBL/GenBank/DDBJ databases">
        <title>YIM 132548 draft genome.</title>
        <authorList>
            <person name="Jiang L."/>
        </authorList>
    </citation>
    <scope>NUCLEOTIDE SEQUENCE [LARGE SCALE GENOMIC DNA]</scope>
    <source>
        <strain evidence="1 2">YIM 132548</strain>
    </source>
</reference>
<dbReference type="RefSeq" id="WP_150966876.1">
    <property type="nucleotide sequence ID" value="NZ_VZZJ01000046.1"/>
</dbReference>
<keyword evidence="2" id="KW-1185">Reference proteome</keyword>
<evidence type="ECO:0000313" key="1">
    <source>
        <dbReference type="EMBL" id="KAB1068752.1"/>
    </source>
</evidence>